<dbReference type="InterPro" id="IPR008497">
    <property type="entry name" value="DUF779"/>
</dbReference>
<reference evidence="1" key="1">
    <citation type="journal article" date="2014" name="Int. J. Syst. Evol. Microbiol.">
        <title>Complete genome sequence of Corynebacterium casei LMG S-19264T (=DSM 44701T), isolated from a smear-ripened cheese.</title>
        <authorList>
            <consortium name="US DOE Joint Genome Institute (JGI-PGF)"/>
            <person name="Walter F."/>
            <person name="Albersmeier A."/>
            <person name="Kalinowski J."/>
            <person name="Ruckert C."/>
        </authorList>
    </citation>
    <scope>NUCLEOTIDE SEQUENCE</scope>
    <source>
        <strain evidence="1">CGMCC 1.12827</strain>
    </source>
</reference>
<dbReference type="Proteomes" id="UP000621454">
    <property type="component" value="Unassembled WGS sequence"/>
</dbReference>
<comment type="caution">
    <text evidence="1">The sequence shown here is derived from an EMBL/GenBank/DDBJ whole genome shotgun (WGS) entry which is preliminary data.</text>
</comment>
<dbReference type="PIRSF" id="PIRSF009151">
    <property type="entry name" value="DUF779"/>
    <property type="match status" value="1"/>
</dbReference>
<evidence type="ECO:0000313" key="1">
    <source>
        <dbReference type="EMBL" id="GGB37032.1"/>
    </source>
</evidence>
<accession>A0A916T9W1</accession>
<evidence type="ECO:0000313" key="2">
    <source>
        <dbReference type="Proteomes" id="UP000621454"/>
    </source>
</evidence>
<gene>
    <name evidence="1" type="ORF">GCM10011489_26090</name>
</gene>
<protein>
    <recommendedName>
        <fullName evidence="3">DUF779 domain-containing protein</fullName>
    </recommendedName>
</protein>
<keyword evidence="2" id="KW-1185">Reference proteome</keyword>
<organism evidence="1 2">
    <name type="scientific">Gordonia jinhuaensis</name>
    <dbReference type="NCBI Taxonomy" id="1517702"/>
    <lineage>
        <taxon>Bacteria</taxon>
        <taxon>Bacillati</taxon>
        <taxon>Actinomycetota</taxon>
        <taxon>Actinomycetes</taxon>
        <taxon>Mycobacteriales</taxon>
        <taxon>Gordoniaceae</taxon>
        <taxon>Gordonia</taxon>
    </lineage>
</organism>
<dbReference type="EMBL" id="BMGC01000019">
    <property type="protein sequence ID" value="GGB37032.1"/>
    <property type="molecule type" value="Genomic_DNA"/>
</dbReference>
<dbReference type="RefSeq" id="WP_188587026.1">
    <property type="nucleotide sequence ID" value="NZ_BMGC01000019.1"/>
</dbReference>
<evidence type="ECO:0008006" key="3">
    <source>
        <dbReference type="Google" id="ProtNLM"/>
    </source>
</evidence>
<dbReference type="Pfam" id="PF05610">
    <property type="entry name" value="DUF779"/>
    <property type="match status" value="1"/>
</dbReference>
<reference evidence="1" key="2">
    <citation type="submission" date="2020-09" db="EMBL/GenBank/DDBJ databases">
        <authorList>
            <person name="Sun Q."/>
            <person name="Zhou Y."/>
        </authorList>
    </citation>
    <scope>NUCLEOTIDE SEQUENCE</scope>
    <source>
        <strain evidence="1">CGMCC 1.12827</strain>
    </source>
</reference>
<proteinExistence type="predicted"/>
<dbReference type="AlphaFoldDB" id="A0A916T9W1"/>
<name>A0A916T9W1_9ACTN</name>
<sequence>MTGEERSTPQASTEPPRVVATDSAVELLTKLSELHGGLMIHQSGGCCDGSAPMCYPVDEYRVGQRDVLVGEISLADPLPTVRVWINGDQFELWKHTQLILDVVPGRGAGFSLEAPEGVRFLSRSRAFTAAENEALAAHPPLTGATIGV</sequence>